<feature type="compositionally biased region" description="Basic residues" evidence="1">
    <location>
        <begin position="1631"/>
        <end position="1640"/>
    </location>
</feature>
<feature type="compositionally biased region" description="Acidic residues" evidence="1">
    <location>
        <begin position="1551"/>
        <end position="1562"/>
    </location>
</feature>
<dbReference type="Proteomes" id="UP000007819">
    <property type="component" value="Chromosome A1"/>
</dbReference>
<feature type="compositionally biased region" description="Basic and acidic residues" evidence="1">
    <location>
        <begin position="107"/>
        <end position="125"/>
    </location>
</feature>
<feature type="compositionally biased region" description="Low complexity" evidence="1">
    <location>
        <begin position="1684"/>
        <end position="1693"/>
    </location>
</feature>
<dbReference type="OrthoDB" id="6631454at2759"/>
<feature type="compositionally biased region" description="Basic residues" evidence="1">
    <location>
        <begin position="1694"/>
        <end position="1710"/>
    </location>
</feature>
<dbReference type="RefSeq" id="XP_003248179.3">
    <property type="nucleotide sequence ID" value="XM_003248131.4"/>
</dbReference>
<evidence type="ECO:0000313" key="2">
    <source>
        <dbReference type="EnsemblMetazoa" id="XP_003248179.3"/>
    </source>
</evidence>
<evidence type="ECO:0000256" key="1">
    <source>
        <dbReference type="SAM" id="MobiDB-lite"/>
    </source>
</evidence>
<protein>
    <submittedName>
        <fullName evidence="2">Uncharacterized protein</fullName>
    </submittedName>
</protein>
<feature type="compositionally biased region" description="Basic residues" evidence="1">
    <location>
        <begin position="1513"/>
        <end position="1545"/>
    </location>
</feature>
<feature type="region of interest" description="Disordered" evidence="1">
    <location>
        <begin position="168"/>
        <end position="269"/>
    </location>
</feature>
<feature type="compositionally biased region" description="Acidic residues" evidence="1">
    <location>
        <begin position="1596"/>
        <end position="1608"/>
    </location>
</feature>
<feature type="compositionally biased region" description="Polar residues" evidence="1">
    <location>
        <begin position="17"/>
        <end position="26"/>
    </location>
</feature>
<feature type="compositionally biased region" description="Basic and acidic residues" evidence="1">
    <location>
        <begin position="1"/>
        <end position="16"/>
    </location>
</feature>
<evidence type="ECO:0000313" key="3">
    <source>
        <dbReference type="Proteomes" id="UP000007819"/>
    </source>
</evidence>
<feature type="region of interest" description="Disordered" evidence="1">
    <location>
        <begin position="107"/>
        <end position="140"/>
    </location>
</feature>
<feature type="compositionally biased region" description="Basic residues" evidence="1">
    <location>
        <begin position="1739"/>
        <end position="1752"/>
    </location>
</feature>
<dbReference type="GeneID" id="100573697"/>
<feature type="compositionally biased region" description="Basic and acidic residues" evidence="1">
    <location>
        <begin position="1500"/>
        <end position="1512"/>
    </location>
</feature>
<reference evidence="3" key="1">
    <citation type="submission" date="2010-06" db="EMBL/GenBank/DDBJ databases">
        <authorList>
            <person name="Jiang H."/>
            <person name="Abraham K."/>
            <person name="Ali S."/>
            <person name="Alsbrooks S.L."/>
            <person name="Anim B.N."/>
            <person name="Anosike U.S."/>
            <person name="Attaway T."/>
            <person name="Bandaranaike D.P."/>
            <person name="Battles P.K."/>
            <person name="Bell S.N."/>
            <person name="Bell A.V."/>
            <person name="Beltran B."/>
            <person name="Bickham C."/>
            <person name="Bustamante Y."/>
            <person name="Caleb T."/>
            <person name="Canada A."/>
            <person name="Cardenas V."/>
            <person name="Carter K."/>
            <person name="Chacko J."/>
            <person name="Chandrabose M.N."/>
            <person name="Chavez D."/>
            <person name="Chavez A."/>
            <person name="Chen L."/>
            <person name="Chu H.-S."/>
            <person name="Claassen K.J."/>
            <person name="Cockrell R."/>
            <person name="Collins M."/>
            <person name="Cooper J.A."/>
            <person name="Cree A."/>
            <person name="Curry S.M."/>
            <person name="Da Y."/>
            <person name="Dao M.D."/>
            <person name="Das B."/>
            <person name="Davila M.-L."/>
            <person name="Davy-Carroll L."/>
            <person name="Denson S."/>
            <person name="Dinh H."/>
            <person name="Ebong V.E."/>
            <person name="Edwards J.R."/>
            <person name="Egan A."/>
            <person name="El-Daye J."/>
            <person name="Escobedo L."/>
            <person name="Fernandez S."/>
            <person name="Fernando P.R."/>
            <person name="Flagg N."/>
            <person name="Forbes L.D."/>
            <person name="Fowler R.G."/>
            <person name="Fu Q."/>
            <person name="Gabisi R.A."/>
            <person name="Ganer J."/>
            <person name="Garbino Pronczuk A."/>
            <person name="Garcia R.M."/>
            <person name="Garner T."/>
            <person name="Garrett T.E."/>
            <person name="Gonzalez D.A."/>
            <person name="Hamid H."/>
            <person name="Hawkins E.S."/>
            <person name="Hirani K."/>
            <person name="Hogues M.E."/>
            <person name="Hollins B."/>
            <person name="Hsiao C.-H."/>
            <person name="Jabil R."/>
            <person name="James M.L."/>
            <person name="Jhangiani S.N."/>
            <person name="Johnson B."/>
            <person name="Johnson Q."/>
            <person name="Joshi V."/>
            <person name="Kalu J.B."/>
            <person name="Kam C."/>
            <person name="Kashfia A."/>
            <person name="Keebler J."/>
            <person name="Kisamo H."/>
            <person name="Kovar C.L."/>
            <person name="Lago L.A."/>
            <person name="Lai C.-Y."/>
            <person name="Laidlaw J."/>
            <person name="Lara F."/>
            <person name="Le T.-K."/>
            <person name="Lee S.L."/>
            <person name="Legall F.H."/>
            <person name="Lemon S.J."/>
            <person name="Lewis L.R."/>
            <person name="Li B."/>
            <person name="Liu Y."/>
            <person name="Liu Y.-S."/>
            <person name="Lopez J."/>
            <person name="Lozado R.J."/>
            <person name="Lu J."/>
            <person name="Madu R.C."/>
            <person name="Maheshwari M."/>
            <person name="Maheshwari R."/>
            <person name="Malloy K."/>
            <person name="Martinez E."/>
            <person name="Mathew T."/>
            <person name="Mercado I.C."/>
            <person name="Mercado C."/>
            <person name="Meyer B."/>
            <person name="Montgomery K."/>
            <person name="Morgan M.B."/>
            <person name="Munidasa M."/>
            <person name="Nazareth L.V."/>
            <person name="Nelson J."/>
            <person name="Ng B.M."/>
            <person name="Nguyen N.B."/>
            <person name="Nguyen P.Q."/>
            <person name="Nguyen T."/>
            <person name="Obregon M."/>
            <person name="Okwuonu G.O."/>
            <person name="Onwere C.G."/>
            <person name="Orozco G."/>
            <person name="Parra A."/>
            <person name="Patel S."/>
            <person name="Patil S."/>
            <person name="Perez A."/>
            <person name="Perez Y."/>
            <person name="Pham C."/>
            <person name="Primus E.L."/>
            <person name="Pu L.-L."/>
            <person name="Puazo M."/>
            <person name="Qin X."/>
            <person name="Quiroz J.B."/>
            <person name="Reese J."/>
            <person name="Richards S."/>
            <person name="Rives C.M."/>
            <person name="Robberts R."/>
            <person name="Ruiz S.J."/>
            <person name="Ruiz M.J."/>
            <person name="Santibanez J."/>
            <person name="Schneider B.W."/>
            <person name="Sisson I."/>
            <person name="Smith M."/>
            <person name="Sodergren E."/>
            <person name="Song X.-Z."/>
            <person name="Song B.B."/>
            <person name="Summersgill H."/>
            <person name="Thelus R."/>
            <person name="Thornton R.D."/>
            <person name="Trejos Z.Y."/>
            <person name="Usmani K."/>
            <person name="Vattathil S."/>
            <person name="Villasana D."/>
            <person name="Walker D.L."/>
            <person name="Wang S."/>
            <person name="Wang K."/>
            <person name="White C.S."/>
            <person name="Williams A.C."/>
            <person name="Williamson J."/>
            <person name="Wilson K."/>
            <person name="Woghiren I.O."/>
            <person name="Woodworth J.R."/>
            <person name="Worley K.C."/>
            <person name="Wright R.A."/>
            <person name="Wu W."/>
            <person name="Young L."/>
            <person name="Zhang L."/>
            <person name="Zhang J."/>
            <person name="Zhu Y."/>
            <person name="Muzny D.M."/>
            <person name="Weinstock G."/>
            <person name="Gibbs R.A."/>
        </authorList>
    </citation>
    <scope>NUCLEOTIDE SEQUENCE [LARGE SCALE GENOMIC DNA]</scope>
    <source>
        <strain evidence="3">LSR1</strain>
    </source>
</reference>
<sequence length="1854" mass="211634">MEKNDLSLPNLKHETTEFSIPNDNNSQIIREKNKSVEKLNPNSNTIIEKPHITEESISNKLDKPKIYRKPVTLDNPDKDIRILDISDEYNNLGGMTMEDSDFKTFVDKSPNIKDKQDKSITEKNKSSPNINCKTIKPETDDSIGTLNFSDEIPDDQLAFINDLSYEKTNEEKPSDQSINLVPTTDKIPDSEKILSTDEPPGKDWKIDDENILNKVPQPSLFESDTGKPMSNDDADNSKSNVIPVPSLSKDDEGNSKNSPGNQKVIDLDDKSVSSIEELLNSLKDEDDSQLTSINFDDVNVTPMEKNDLSLQNLKHETTEFSTPNDNNSQIIREKNKSLGKIKSQFKYNNRKTSYYRRIYFNKLDKPKIYRKPVTLDNPDKDIKIFDISDEYNNLGGMTMEDSDFKTSVDKSPNIKDKQDKSIMEKNKSTPNINCKTIKPETDDSIGTLNFSDEIPDDQLAFINDLSYEKSNEEKQSDQSINLVPTTDKIPDSEKILSTDEPPGKDWKMDGENILNKVPQPSLFESDTGKPMSNDDADNGKSNVIPVPSLSKDDEGNSKNSPGNQKVIDLDDKSVSSIEELLNSLKDEDDSQLTAIDFDDVNVTPMEKNDLSLPNLKHETTEFSTPNDNNSQIIREKNKSLEKLNPNSNTIIEKPNITEESISNKLDKPKIYRKPVTLDNPDKDIKILDISDEYNNLGGMTMEDSDFKTSVDKLPNIKDKQDKSITEKNKSTPNINCKTIKPETDDSIGTLNFSDEIPDDHLAFINDLSYEKTNEEKPSDQSINLVPTTDKIPNSEKILSTDGPPGKDWKMDGENILNKVPQPSLFASDTGKPISNDDADNGKINVIPVTCLSKDDEGNSKNSPGNQKVIDLDDKSVSSIEELLKSLKDEDDSQLTSINFDDVNVTPMEKNDLSLQNLKHETTEFSTPNDNNSQIIREKNKSLEKLNPNSKTIIEKPHITEESISNKLDKPKIYRKPVTLDNPDKDIKIFDISDEYNNLGGMTMEDSDFKTSVDKSPNIKDKQDKSITEKNKLSPNINCKTIKPETDDSIGTLNFSDIKPEDEFASNNDLSYKKANEEKPSDKSIDLVLMTDKLPNSEKDLYFDKNSELDGDSILHKVIQSNPFELETGKPTSDDDAVNVKSNVISIPSILKDDEISDVNKTEVKLPNKIIIQNKTGNIKVPSTNVHDKFFPGNSEYEVNFSNSGQYGVKPNSPNSKISNPDKHILITNKDEHSSVVNEVYKHNNSFLDDDEAINFNPGRETKFIMDNSKYLSENHNQNIPVNRFKQENNEFWRTAPNIEHTMNKTPIMSDYNLLNEDDNPYGYMLPKFSTKYIEGGDSNNLWEKVPPKKNNDFSIHKESDHYNNDINQSVGYTMKNIISSHINNDKKIMSETKTVKNTYDDKGNTDKMYEDIIQKMSEQLKKINNIDDKISKLDLLSNNSSYITQSYNLTSDDPGTKKIILMNDLPISKPKNNIEELDSELDSKRKKSVESHETMISYKSNDENVIKESTKPKKDKHKKHKRRNKKHKKHSKHDRHKKKKKKKKNDKNDSYDDGEDDNNDDVDGSHTKYKIHKKNDKKDEDDKHKKNKSRKKNEMIDSDVDVDDDYDDDRVKKKSHKKNYINDADVEVSRNKKNINKTKRKIIENISPHETNEVNNSSSLQMSNEDDDSVKGLKIKSKSKNSKKTNLTKSKNSSPKKKSKHMKHSKFIKYKNKEIPVDVSDEDSSRNNNQNNVPNEITHKHKKRKHKKHKKPLKTSKTYNFKESPVDNEDKISDENNVNLEETYNINITNDGTALKQKRLRHKRLKKMKNIDINILKDTDNQVLNRDTNTRHGYLFYTIYPQYRNINPLARLFY</sequence>
<keyword evidence="3" id="KW-1185">Reference proteome</keyword>
<proteinExistence type="predicted"/>
<feature type="region of interest" description="Disordered" evidence="1">
    <location>
        <begin position="470"/>
        <end position="572"/>
    </location>
</feature>
<organism evidence="2 3">
    <name type="scientific">Acyrthosiphon pisum</name>
    <name type="common">Pea aphid</name>
    <dbReference type="NCBI Taxonomy" id="7029"/>
    <lineage>
        <taxon>Eukaryota</taxon>
        <taxon>Metazoa</taxon>
        <taxon>Ecdysozoa</taxon>
        <taxon>Arthropoda</taxon>
        <taxon>Hexapoda</taxon>
        <taxon>Insecta</taxon>
        <taxon>Pterygota</taxon>
        <taxon>Neoptera</taxon>
        <taxon>Paraneoptera</taxon>
        <taxon>Hemiptera</taxon>
        <taxon>Sternorrhyncha</taxon>
        <taxon>Aphidomorpha</taxon>
        <taxon>Aphidoidea</taxon>
        <taxon>Aphididae</taxon>
        <taxon>Macrosiphini</taxon>
        <taxon>Acyrthosiphon</taxon>
    </lineage>
</organism>
<feature type="compositionally biased region" description="Basic and acidic residues" evidence="1">
    <location>
        <begin position="186"/>
        <end position="208"/>
    </location>
</feature>
<feature type="compositionally biased region" description="Basic and acidic residues" evidence="1">
    <location>
        <begin position="488"/>
        <end position="510"/>
    </location>
</feature>
<name>A0A8R1WB34_ACYPI</name>
<feature type="region of interest" description="Disordered" evidence="1">
    <location>
        <begin position="772"/>
        <end position="842"/>
    </location>
</feature>
<accession>A0A8R1WB34</accession>
<feature type="compositionally biased region" description="Basic residues" evidence="1">
    <location>
        <begin position="1673"/>
        <end position="1683"/>
    </location>
</feature>
<feature type="region of interest" description="Disordered" evidence="1">
    <location>
        <begin position="1478"/>
        <end position="1752"/>
    </location>
</feature>
<feature type="region of interest" description="Disordered" evidence="1">
    <location>
        <begin position="1"/>
        <end position="26"/>
    </location>
</feature>
<feature type="compositionally biased region" description="Polar residues" evidence="1">
    <location>
        <begin position="1653"/>
        <end position="1663"/>
    </location>
</feature>
<dbReference type="EnsemblMetazoa" id="XM_003248131.4">
    <property type="protein sequence ID" value="XP_003248179.3"/>
    <property type="gene ID" value="LOC100573697"/>
</dbReference>
<dbReference type="KEGG" id="api:100573697"/>
<reference evidence="2" key="2">
    <citation type="submission" date="2022-06" db="UniProtKB">
        <authorList>
            <consortium name="EnsemblMetazoa"/>
        </authorList>
    </citation>
    <scope>IDENTIFICATION</scope>
</reference>